<dbReference type="Proteomes" id="UP000051223">
    <property type="component" value="Unassembled WGS sequence"/>
</dbReference>
<keyword evidence="6" id="KW-1185">Reference proteome</keyword>
<accession>A0A0R1YBE2</accession>
<dbReference type="Gene3D" id="3.40.50.11790">
    <property type="match status" value="1"/>
</dbReference>
<organism evidence="5 6">
    <name type="scientific">Lactobacillus hamsteri DSM 5661 = JCM 6256</name>
    <dbReference type="NCBI Taxonomy" id="1423754"/>
    <lineage>
        <taxon>Bacteria</taxon>
        <taxon>Bacillati</taxon>
        <taxon>Bacillota</taxon>
        <taxon>Bacilli</taxon>
        <taxon>Lactobacillales</taxon>
        <taxon>Lactobacillaceae</taxon>
        <taxon>Lactobacillus</taxon>
    </lineage>
</organism>
<dbReference type="Gene3D" id="2.60.40.4290">
    <property type="match status" value="1"/>
</dbReference>
<evidence type="ECO:0000313" key="5">
    <source>
        <dbReference type="EMBL" id="KRM37001.1"/>
    </source>
</evidence>
<evidence type="ECO:0000259" key="2">
    <source>
        <dbReference type="Pfam" id="PF04984"/>
    </source>
</evidence>
<dbReference type="Pfam" id="PF17482">
    <property type="entry name" value="Phage_sheath_1C"/>
    <property type="match status" value="1"/>
</dbReference>
<comment type="caution">
    <text evidence="5">The sequence shown here is derived from an EMBL/GenBank/DDBJ whole genome shotgun (WGS) entry which is preliminary data.</text>
</comment>
<evidence type="ECO:0000259" key="4">
    <source>
        <dbReference type="Pfam" id="PF17482"/>
    </source>
</evidence>
<feature type="domain" description="Tail sheath protein C-terminal" evidence="4">
    <location>
        <begin position="345"/>
        <end position="446"/>
    </location>
</feature>
<protein>
    <submittedName>
        <fullName evidence="5">Phage related protein</fullName>
    </submittedName>
</protein>
<name>A0A0R1YBE2_9LACO</name>
<proteinExistence type="inferred from homology"/>
<sequence length="446" mass="48582">MMAGGTWKAQNKVRPGVYINVKGNGKPTLTSAIGRLLMFQNKPLGWGKNGVITLDNNSDFEAETGHKLSDPIMAPVKEALKGAETVLLVNTTQGGVKAKATGDELPVEIMAKYEGTVGNNIKVSIDPAADNSSLTVTTIFGTKMVDQQKVASIEDVEDNYYVTFKQLATKKDIVGSNTFTLTGGTDGTNNVVDKMNEALESEYYTVATTAGWDEESNIHQLFAEQIKRLRENIGIKVRGVVPNSKDMAYNYEGLSGVKNGYVLNTGEVIDVPTATARFAGMSASADAATALTYKDIDDAIDSKPRLNNDETVNALTAGEIVFTTRSHNRVVIEQDLDTLTKFNADKPKSFSKNKIIRVLDEICINTQQVFESSFLGRVPNNDNGRGLFKADRTSYLEKLQSQNIIQNFEPGDLEILPGNDSDAVVMNLAVQPVDAMEKLYVTITVR</sequence>
<evidence type="ECO:0000256" key="1">
    <source>
        <dbReference type="ARBA" id="ARBA00008005"/>
    </source>
</evidence>
<comment type="similarity">
    <text evidence="1">Belongs to the myoviridae tail sheath protein family.</text>
</comment>
<dbReference type="STRING" id="1423754.FC39_GL000453"/>
<dbReference type="Pfam" id="PF17481">
    <property type="entry name" value="Phage_sheath_domII"/>
    <property type="match status" value="1"/>
</dbReference>
<dbReference type="Gene3D" id="3.30.1370.220">
    <property type="match status" value="1"/>
</dbReference>
<evidence type="ECO:0000313" key="6">
    <source>
        <dbReference type="Proteomes" id="UP000051223"/>
    </source>
</evidence>
<feature type="domain" description="Tail sheath protein subtilisin-like" evidence="2">
    <location>
        <begin position="194"/>
        <end position="335"/>
    </location>
</feature>
<dbReference type="InterPro" id="IPR020287">
    <property type="entry name" value="Tail_sheath_C"/>
</dbReference>
<dbReference type="PATRIC" id="fig|1423754.3.peg.467"/>
<dbReference type="Gene3D" id="3.30.360.90">
    <property type="match status" value="1"/>
</dbReference>
<reference evidence="5 6" key="1">
    <citation type="journal article" date="2015" name="Genome Announc.">
        <title>Expanding the biotechnology potential of lactobacilli through comparative genomics of 213 strains and associated genera.</title>
        <authorList>
            <person name="Sun Z."/>
            <person name="Harris H.M."/>
            <person name="McCann A."/>
            <person name="Guo C."/>
            <person name="Argimon S."/>
            <person name="Zhang W."/>
            <person name="Yang X."/>
            <person name="Jeffery I.B."/>
            <person name="Cooney J.C."/>
            <person name="Kagawa T.F."/>
            <person name="Liu W."/>
            <person name="Song Y."/>
            <person name="Salvetti E."/>
            <person name="Wrobel A."/>
            <person name="Rasinkangas P."/>
            <person name="Parkhill J."/>
            <person name="Rea M.C."/>
            <person name="O'Sullivan O."/>
            <person name="Ritari J."/>
            <person name="Douillard F.P."/>
            <person name="Paul Ross R."/>
            <person name="Yang R."/>
            <person name="Briner A.E."/>
            <person name="Felis G.E."/>
            <person name="de Vos W.M."/>
            <person name="Barrangou R."/>
            <person name="Klaenhammer T.R."/>
            <person name="Caufield P.W."/>
            <person name="Cui Y."/>
            <person name="Zhang H."/>
            <person name="O'Toole P.W."/>
        </authorList>
    </citation>
    <scope>NUCLEOTIDE SEQUENCE [LARGE SCALE GENOMIC DNA]</scope>
    <source>
        <strain evidence="5 6">DSM 5661</strain>
    </source>
</reference>
<dbReference type="AlphaFoldDB" id="A0A0R1YBE2"/>
<dbReference type="Gene3D" id="3.30.1490.360">
    <property type="match status" value="1"/>
</dbReference>
<feature type="domain" description="Phage tail sheath protein-like beta-sandwich" evidence="3">
    <location>
        <begin position="95"/>
        <end position="186"/>
    </location>
</feature>
<evidence type="ECO:0000259" key="3">
    <source>
        <dbReference type="Pfam" id="PF17481"/>
    </source>
</evidence>
<dbReference type="InterPro" id="IPR035089">
    <property type="entry name" value="Phage_sheath_subtilisin"/>
</dbReference>
<dbReference type="eggNOG" id="ENOG502Z8I6">
    <property type="taxonomic scope" value="Bacteria"/>
</dbReference>
<dbReference type="InterPro" id="IPR035326">
    <property type="entry name" value="Beta_sandwich_Seath"/>
</dbReference>
<dbReference type="Pfam" id="PF04984">
    <property type="entry name" value="Phage_sheath_1"/>
    <property type="match status" value="1"/>
</dbReference>
<dbReference type="RefSeq" id="WP_236694732.1">
    <property type="nucleotide sequence ID" value="NZ_AZGI01000092.1"/>
</dbReference>
<gene>
    <name evidence="5" type="ORF">FC39_GL000453</name>
</gene>
<dbReference type="EMBL" id="AZGI01000092">
    <property type="protein sequence ID" value="KRM37001.1"/>
    <property type="molecule type" value="Genomic_DNA"/>
</dbReference>